<sequence length="682" mass="79172">MIQPDPSPINLDNSGTGPLRVPGFNGVPLFYEHSKDNRFAHGIADWRQSPQLFLRELSMLQLMSYVTEQLDWENKTEDPQTLEKWHQHAVSVFDLDEPSWQWCVKELRDKAVDFKRTGYVAVFDADSRVIKSQVHDDLLKELRESMSPLFSQLRSGPSCASDDTPGSDSESPVRHVVDPFMYPLVYGRTRVLADGGKVDLERPESWTPSESQIAPIPEKQTDRQYEMQFKERKGRDKRDQRYHGKRRYWSNVFQCLPCEVALNKQGGAKITSYINGVHPKERGIYKVLEGLISVAMQPWNEMLIFGDQGRTPIRIRTYDFEVEGYEWYPKIYYYLGNVRRQKLPITEEEWHEVRSRVREYLSLPEQEKRYRIWPDSGYHDLLASMQPWQWNSFEALQELVLAKGKRLFAVRGVEPGISFTYDEWKTGENTGRAIMPRWTEPNEPPPIPDPDHQYYSVSLQDQFEGLQIIVRVSTIELTPEQPLYAGDSHHNVTGILNEHIVSTATCYFDIQNIKDAKVSFQQETKIYSYDYNIAYFEVMDRLFDVPGWQWDSDDPDSLDALQTMGSIPISRNGQVIAWPGTVRSKAEPFSLADPLRPGYLRFATLWLVDPHYRICSTQNVPPQDPSWVDTSQSIKTVGEDDSMRLAEAVEVRNQMRQERDKISKDFLKTGNMCHTYSEDHLI</sequence>
<evidence type="ECO:0000259" key="2">
    <source>
        <dbReference type="Pfam" id="PF14033"/>
    </source>
</evidence>
<dbReference type="Pfam" id="PF14033">
    <property type="entry name" value="DUF4246"/>
    <property type="match status" value="1"/>
</dbReference>
<evidence type="ECO:0000256" key="1">
    <source>
        <dbReference type="SAM" id="MobiDB-lite"/>
    </source>
</evidence>
<name>A0A9P5L2T7_PENCR</name>
<feature type="region of interest" description="Disordered" evidence="1">
    <location>
        <begin position="200"/>
        <end position="220"/>
    </location>
</feature>
<dbReference type="InterPro" id="IPR049207">
    <property type="entry name" value="DUF4246_N"/>
</dbReference>
<proteinExistence type="predicted"/>
<dbReference type="PANTHER" id="PTHR33119">
    <property type="entry name" value="IFI3P"/>
    <property type="match status" value="1"/>
</dbReference>
<gene>
    <name evidence="4" type="ORF">PCG10_000332</name>
</gene>
<protein>
    <submittedName>
        <fullName evidence="4">Uncharacterized protein</fullName>
    </submittedName>
</protein>
<dbReference type="InterPro" id="IPR025340">
    <property type="entry name" value="DUF4246"/>
</dbReference>
<keyword evidence="5" id="KW-1185">Reference proteome</keyword>
<dbReference type="Pfam" id="PF21666">
    <property type="entry name" value="DUF4246_N"/>
    <property type="match status" value="1"/>
</dbReference>
<dbReference type="EMBL" id="JAAOZQ010000010">
    <property type="protein sequence ID" value="KAF7528488.1"/>
    <property type="molecule type" value="Genomic_DNA"/>
</dbReference>
<dbReference type="Proteomes" id="UP000701341">
    <property type="component" value="Unassembled WGS sequence"/>
</dbReference>
<dbReference type="AlphaFoldDB" id="A0A9P5L2T7"/>
<evidence type="ECO:0000313" key="5">
    <source>
        <dbReference type="Proteomes" id="UP000701341"/>
    </source>
</evidence>
<evidence type="ECO:0000313" key="4">
    <source>
        <dbReference type="EMBL" id="KAF7528488.1"/>
    </source>
</evidence>
<feature type="domain" description="DUF4246" evidence="3">
    <location>
        <begin position="21"/>
        <end position="87"/>
    </location>
</feature>
<comment type="caution">
    <text evidence="4">The sequence shown here is derived from an EMBL/GenBank/DDBJ whole genome shotgun (WGS) entry which is preliminary data.</text>
</comment>
<organism evidence="4 5">
    <name type="scientific">Penicillium crustosum</name>
    <name type="common">Blue mold fungus</name>
    <dbReference type="NCBI Taxonomy" id="36656"/>
    <lineage>
        <taxon>Eukaryota</taxon>
        <taxon>Fungi</taxon>
        <taxon>Dikarya</taxon>
        <taxon>Ascomycota</taxon>
        <taxon>Pezizomycotina</taxon>
        <taxon>Eurotiomycetes</taxon>
        <taxon>Eurotiomycetidae</taxon>
        <taxon>Eurotiales</taxon>
        <taxon>Aspergillaceae</taxon>
        <taxon>Penicillium</taxon>
    </lineage>
</organism>
<accession>A0A9P5L2T7</accession>
<reference evidence="4" key="1">
    <citation type="submission" date="2020-02" db="EMBL/GenBank/DDBJ databases">
        <authorList>
            <person name="Lichtner F.J."/>
        </authorList>
    </citation>
    <scope>NUCLEOTIDE SEQUENCE</scope>
    <source>
        <strain evidence="4">G10</strain>
    </source>
</reference>
<feature type="domain" description="DUF4246" evidence="2">
    <location>
        <begin position="99"/>
        <end position="629"/>
    </location>
</feature>
<feature type="region of interest" description="Disordered" evidence="1">
    <location>
        <begin position="150"/>
        <end position="174"/>
    </location>
</feature>
<dbReference type="PANTHER" id="PTHR33119:SF1">
    <property type="entry name" value="FE2OG DIOXYGENASE DOMAIN-CONTAINING PROTEIN"/>
    <property type="match status" value="1"/>
</dbReference>
<dbReference type="InterPro" id="IPR049192">
    <property type="entry name" value="DUF4246_C"/>
</dbReference>
<evidence type="ECO:0000259" key="3">
    <source>
        <dbReference type="Pfam" id="PF21666"/>
    </source>
</evidence>
<dbReference type="OrthoDB" id="415532at2759"/>